<dbReference type="STRING" id="1798.AWC30_10560"/>
<keyword evidence="1" id="KW-0534">Nitrate assimilation</keyword>
<dbReference type="InterPro" id="IPR020945">
    <property type="entry name" value="DMSO/NO3_reduct_chaperone"/>
</dbReference>
<dbReference type="Proteomes" id="UP000193090">
    <property type="component" value="Unassembled WGS sequence"/>
</dbReference>
<comment type="caution">
    <text evidence="2">The sequence shown here is derived from an EMBL/GenBank/DDBJ whole genome shotgun (WGS) entry which is preliminary data.</text>
</comment>
<dbReference type="SUPFAM" id="SSF89155">
    <property type="entry name" value="TorD-like"/>
    <property type="match status" value="1"/>
</dbReference>
<gene>
    <name evidence="2" type="ORF">AWC30_10560</name>
</gene>
<evidence type="ECO:0000256" key="1">
    <source>
        <dbReference type="ARBA" id="ARBA00023063"/>
    </source>
</evidence>
<dbReference type="OrthoDB" id="4307003at2"/>
<reference evidence="2 3" key="1">
    <citation type="submission" date="2016-01" db="EMBL/GenBank/DDBJ databases">
        <title>The new phylogeny of the genus Mycobacterium.</title>
        <authorList>
            <person name="Tarcisio F."/>
            <person name="Conor M."/>
            <person name="Antonella G."/>
            <person name="Elisabetta G."/>
            <person name="Giulia F.S."/>
            <person name="Sara T."/>
            <person name="Anna F."/>
            <person name="Clotilde B."/>
            <person name="Roberto B."/>
            <person name="Veronica D.S."/>
            <person name="Fabio R."/>
            <person name="Monica P."/>
            <person name="Olivier J."/>
            <person name="Enrico T."/>
            <person name="Nicola S."/>
        </authorList>
    </citation>
    <scope>NUCLEOTIDE SEQUENCE [LARGE SCALE GENOMIC DNA]</scope>
    <source>
        <strain evidence="2 3">DSM 44153</strain>
    </source>
</reference>
<dbReference type="Pfam" id="PF02613">
    <property type="entry name" value="Nitrate_red_del"/>
    <property type="match status" value="1"/>
</dbReference>
<sequence length="216" mass="23726">MNTATAKLASVLLQYPTAALFDGLDELDAFAAGAGPKSARQAFARFLGWLRTTEPEEVAKHYVETFDLRRRCALYLTYYRYGDTRKRGMAMVVVKAAYRDAGFVPDEDELPDYLPMVLDFAALCPRGVRLLTSHRTDLELLHRGLCKAESPYADVVAAVTAGLPRLGRYELSQVRSAWESGPPAEDVGLEPFAPPDYLAGYGAAPTSELGADQCRI</sequence>
<evidence type="ECO:0000313" key="3">
    <source>
        <dbReference type="Proteomes" id="UP000193090"/>
    </source>
</evidence>
<proteinExistence type="predicted"/>
<accession>A0A1X2EJP2</accession>
<dbReference type="GO" id="GO:0051131">
    <property type="term" value="P:chaperone-mediated protein complex assembly"/>
    <property type="evidence" value="ECO:0007669"/>
    <property type="project" value="InterPro"/>
</dbReference>
<dbReference type="AlphaFoldDB" id="A0A1X2EJP2"/>
<dbReference type="GO" id="GO:0051082">
    <property type="term" value="F:unfolded protein binding"/>
    <property type="evidence" value="ECO:0007669"/>
    <property type="project" value="InterPro"/>
</dbReference>
<dbReference type="EMBL" id="LQPZ01000027">
    <property type="protein sequence ID" value="ORX03611.1"/>
    <property type="molecule type" value="Genomic_DNA"/>
</dbReference>
<dbReference type="GO" id="GO:0042128">
    <property type="term" value="P:nitrate assimilation"/>
    <property type="evidence" value="ECO:0007669"/>
    <property type="project" value="UniProtKB-KW"/>
</dbReference>
<evidence type="ECO:0000313" key="2">
    <source>
        <dbReference type="EMBL" id="ORX03611.1"/>
    </source>
</evidence>
<dbReference type="NCBIfam" id="TIGR00684">
    <property type="entry name" value="narJ"/>
    <property type="match status" value="1"/>
</dbReference>
<dbReference type="PANTHER" id="PTHR43680:SF2">
    <property type="entry name" value="NITRATE REDUCTASE MOLYBDENUM COFACTOR ASSEMBLY CHAPERONE NARJ"/>
    <property type="match status" value="1"/>
</dbReference>
<dbReference type="InterPro" id="IPR003765">
    <property type="entry name" value="NO3_reductase_chaperone_NarJ"/>
</dbReference>
<name>A0A1X2EJP2_9MYCO</name>
<dbReference type="Gene3D" id="1.10.3480.10">
    <property type="entry name" value="TorD-like"/>
    <property type="match status" value="1"/>
</dbReference>
<organism evidence="2 3">
    <name type="scientific">Mycolicibacillus trivialis</name>
    <dbReference type="NCBI Taxonomy" id="1798"/>
    <lineage>
        <taxon>Bacteria</taxon>
        <taxon>Bacillati</taxon>
        <taxon>Actinomycetota</taxon>
        <taxon>Actinomycetes</taxon>
        <taxon>Mycobacteriales</taxon>
        <taxon>Mycobacteriaceae</taxon>
        <taxon>Mycolicibacillus</taxon>
    </lineage>
</organism>
<dbReference type="PANTHER" id="PTHR43680">
    <property type="entry name" value="NITRATE REDUCTASE MOLYBDENUM COFACTOR ASSEMBLY CHAPERONE"/>
    <property type="match status" value="1"/>
</dbReference>
<dbReference type="RefSeq" id="WP_085110115.1">
    <property type="nucleotide sequence ID" value="NZ_JACKSN010000148.1"/>
</dbReference>
<dbReference type="InterPro" id="IPR036411">
    <property type="entry name" value="TorD-like_sf"/>
</dbReference>
<dbReference type="GO" id="GO:0016530">
    <property type="term" value="F:metallochaperone activity"/>
    <property type="evidence" value="ECO:0007669"/>
    <property type="project" value="TreeGrafter"/>
</dbReference>
<protein>
    <submittedName>
        <fullName evidence="2">Nitrate reductase</fullName>
    </submittedName>
</protein>
<keyword evidence="3" id="KW-1185">Reference proteome</keyword>